<protein>
    <submittedName>
        <fullName evidence="1">Dihydroorotate dehydrogenase electron transfer subunit</fullName>
    </submittedName>
</protein>
<dbReference type="HOGENOM" id="CLU_101667_0_0_6"/>
<dbReference type="RefSeq" id="WP_011628095.1">
    <property type="nucleotide sequence ID" value="NC_008340.1"/>
</dbReference>
<dbReference type="KEGG" id="aeh:Mlg_0344"/>
<dbReference type="Proteomes" id="UP000001962">
    <property type="component" value="Chromosome"/>
</dbReference>
<proteinExistence type="predicted"/>
<name>Q0ABT8_ALKEH</name>
<keyword evidence="2" id="KW-1185">Reference proteome</keyword>
<dbReference type="OrthoDB" id="9796486at2"/>
<evidence type="ECO:0000313" key="2">
    <source>
        <dbReference type="Proteomes" id="UP000001962"/>
    </source>
</evidence>
<evidence type="ECO:0000313" key="1">
    <source>
        <dbReference type="EMBL" id="ABI55699.1"/>
    </source>
</evidence>
<sequence length="238" mass="25226">MTPTTEAPFRGRVVSTAGLPDGQLLIRLALPELARAVPGQFLYLQLPGGPQPLWLVEAHGGEGWLAGVLDGRRLPEGYAPAPGGTLACSRLQGEGFGELSGDKLVVLGQDEGVAAALFLAQRLGRGRARLVLLGTAGERLPFRPRPSRFVIPGMPPGTIAGNGVMEQAGIASRLAITGMEQPGCHHGTVAELLIAWWQSVPDWDRQGWALAAAGPWHWLEGLQQQRPAGLPLADCRLP</sequence>
<organism evidence="1 2">
    <name type="scientific">Alkalilimnicola ehrlichii (strain ATCC BAA-1101 / DSM 17681 / MLHE-1)</name>
    <dbReference type="NCBI Taxonomy" id="187272"/>
    <lineage>
        <taxon>Bacteria</taxon>
        <taxon>Pseudomonadati</taxon>
        <taxon>Pseudomonadota</taxon>
        <taxon>Gammaproteobacteria</taxon>
        <taxon>Chromatiales</taxon>
        <taxon>Ectothiorhodospiraceae</taxon>
        <taxon>Alkalilimnicola</taxon>
    </lineage>
</organism>
<dbReference type="eggNOG" id="COG0543">
    <property type="taxonomic scope" value="Bacteria"/>
</dbReference>
<gene>
    <name evidence="1" type="ordered locus">Mlg_0344</name>
</gene>
<dbReference type="AlphaFoldDB" id="Q0ABT8"/>
<accession>Q0ABT8</accession>
<dbReference type="EMBL" id="CP000453">
    <property type="protein sequence ID" value="ABI55699.1"/>
    <property type="molecule type" value="Genomic_DNA"/>
</dbReference>
<reference evidence="2" key="1">
    <citation type="submission" date="2006-08" db="EMBL/GenBank/DDBJ databases">
        <title>Complete sequence of Alkalilimnicola ehrilichei MLHE-1.</title>
        <authorList>
            <person name="Copeland A."/>
            <person name="Lucas S."/>
            <person name="Lapidus A."/>
            <person name="Barry K."/>
            <person name="Detter J.C."/>
            <person name="Glavina del Rio T."/>
            <person name="Hammon N."/>
            <person name="Israni S."/>
            <person name="Dalin E."/>
            <person name="Tice H."/>
            <person name="Pitluck S."/>
            <person name="Sims D."/>
            <person name="Brettin T."/>
            <person name="Bruce D."/>
            <person name="Han C."/>
            <person name="Tapia R."/>
            <person name="Gilna P."/>
            <person name="Schmutz J."/>
            <person name="Larimer F."/>
            <person name="Land M."/>
            <person name="Hauser L."/>
            <person name="Kyrpides N."/>
            <person name="Mikhailova N."/>
            <person name="Oremland R.S."/>
            <person name="Hoeft S.E."/>
            <person name="Switzer-Blum J."/>
            <person name="Kulp T."/>
            <person name="King G."/>
            <person name="Tabita R."/>
            <person name="Witte B."/>
            <person name="Santini J.M."/>
            <person name="Basu P."/>
            <person name="Hollibaugh J.T."/>
            <person name="Xie G."/>
            <person name="Stolz J.F."/>
            <person name="Richardson P."/>
        </authorList>
    </citation>
    <scope>NUCLEOTIDE SEQUENCE [LARGE SCALE GENOMIC DNA]</scope>
    <source>
        <strain evidence="2">ATCC BAA-1101 / DSM 17681 / MLHE-1</strain>
    </source>
</reference>